<evidence type="ECO:0000313" key="2">
    <source>
        <dbReference type="Proteomes" id="UP000016540"/>
    </source>
</evidence>
<gene>
    <name evidence="1" type="ORF">MARLIPOL_08869</name>
</gene>
<organism evidence="1 2">
    <name type="scientific">Marinobacter lipolyticus SM19</name>
    <dbReference type="NCBI Taxonomy" id="1318628"/>
    <lineage>
        <taxon>Bacteria</taxon>
        <taxon>Pseudomonadati</taxon>
        <taxon>Pseudomonadota</taxon>
        <taxon>Gammaproteobacteria</taxon>
        <taxon>Pseudomonadales</taxon>
        <taxon>Marinobacteraceae</taxon>
        <taxon>Marinobacter</taxon>
    </lineage>
</organism>
<dbReference type="PATRIC" id="fig|1318628.3.peg.1775"/>
<reference evidence="1 2" key="1">
    <citation type="journal article" date="2013" name="Genome Announc.">
        <title>Draft Genome Sequence of the Moderately Halophilic Bacterium Marinobacter lipolyticus Strain SM19.</title>
        <authorList>
            <person name="Papke R.T."/>
            <person name="de la Haba R.R."/>
            <person name="Infante-Dominguez C."/>
            <person name="Perez D."/>
            <person name="Sanchez-Porro C."/>
            <person name="Lapierre P."/>
            <person name="Ventosa A."/>
        </authorList>
    </citation>
    <scope>NUCLEOTIDE SEQUENCE [LARGE SCALE GENOMIC DNA]</scope>
    <source>
        <strain evidence="1 2">SM19</strain>
    </source>
</reference>
<evidence type="ECO:0000313" key="1">
    <source>
        <dbReference type="EMBL" id="EON92853.1"/>
    </source>
</evidence>
<comment type="caution">
    <text evidence="1">The sequence shown here is derived from an EMBL/GenBank/DDBJ whole genome shotgun (WGS) entry which is preliminary data.</text>
</comment>
<dbReference type="AlphaFoldDB" id="R8B2N1"/>
<dbReference type="STRING" id="1318628.MARLIPOL_08869"/>
<proteinExistence type="predicted"/>
<name>R8B2N1_9GAMM</name>
<dbReference type="RefSeq" id="WP_012137775.1">
    <property type="nucleotide sequence ID" value="NZ_KE007317.1"/>
</dbReference>
<dbReference type="OrthoDB" id="6958576at2"/>
<accession>R8B2N1</accession>
<protein>
    <submittedName>
        <fullName evidence="1">Uncharacterized protein</fullName>
    </submittedName>
</protein>
<dbReference type="HOGENOM" id="CLU_144114_0_0_6"/>
<dbReference type="eggNOG" id="ENOG5032SUN">
    <property type="taxonomic scope" value="Bacteria"/>
</dbReference>
<dbReference type="EMBL" id="ASAD01000010">
    <property type="protein sequence ID" value="EON92853.1"/>
    <property type="molecule type" value="Genomic_DNA"/>
</dbReference>
<keyword evidence="2" id="KW-1185">Reference proteome</keyword>
<dbReference type="Proteomes" id="UP000016540">
    <property type="component" value="Unassembled WGS sequence"/>
</dbReference>
<sequence length="160" mass="17859">MADIHIEEFYKDTAIALVQLYGAFPRRTNLFVEDIAGPDEPDEFGLHSKRHMACFGALLWLEEEGLLRYVDTIRQEALDQAVLTQKAFVRLSTPASAELLNNLQIQPPAEMEGLPESVRQDLSTHIHLIRNALRKGSSATISRVMQGVFFGGISESPADH</sequence>